<dbReference type="InterPro" id="IPR002818">
    <property type="entry name" value="DJ-1/PfpI"/>
</dbReference>
<dbReference type="GO" id="GO:0036524">
    <property type="term" value="F:protein deglycase activity"/>
    <property type="evidence" value="ECO:0007669"/>
    <property type="project" value="InterPro"/>
</dbReference>
<evidence type="ECO:0000256" key="4">
    <source>
        <dbReference type="ARBA" id="ARBA00023016"/>
    </source>
</evidence>
<keyword evidence="4" id="KW-0346">Stress response</keyword>
<evidence type="ECO:0000256" key="2">
    <source>
        <dbReference type="ARBA" id="ARBA00022763"/>
    </source>
</evidence>
<protein>
    <submittedName>
        <fullName evidence="8">Protein deglycase HchA</fullName>
    </submittedName>
</protein>
<dbReference type="PANTHER" id="PTHR48094:SF20">
    <property type="entry name" value="PROTEIN_NUCLEIC ACID DEGLYCASE 1"/>
    <property type="match status" value="1"/>
</dbReference>
<gene>
    <name evidence="8" type="ORF">DN051_04905</name>
</gene>
<keyword evidence="3" id="KW-0378">Hydrolase</keyword>
<dbReference type="NCBIfam" id="NF003168">
    <property type="entry name" value="PRK04155.1"/>
    <property type="match status" value="1"/>
</dbReference>
<dbReference type="PANTHER" id="PTHR48094">
    <property type="entry name" value="PROTEIN/NUCLEIC ACID DEGLYCASE DJ-1-RELATED"/>
    <property type="match status" value="1"/>
</dbReference>
<evidence type="ECO:0000256" key="6">
    <source>
        <dbReference type="SAM" id="MobiDB-lite"/>
    </source>
</evidence>
<dbReference type="InterPro" id="IPR029062">
    <property type="entry name" value="Class_I_gatase-like"/>
</dbReference>
<accession>A0A2Z4IU44</accession>
<feature type="domain" description="DJ-1/PfpI" evidence="7">
    <location>
        <begin position="79"/>
        <end position="203"/>
    </location>
</feature>
<keyword evidence="5" id="KW-0234">DNA repair</keyword>
<dbReference type="AlphaFoldDB" id="A0A2Z4IU44"/>
<evidence type="ECO:0000256" key="5">
    <source>
        <dbReference type="ARBA" id="ARBA00023204"/>
    </source>
</evidence>
<dbReference type="InterPro" id="IPR017283">
    <property type="entry name" value="HchA"/>
</dbReference>
<dbReference type="GO" id="GO:0019172">
    <property type="term" value="F:glyoxalase III activity"/>
    <property type="evidence" value="ECO:0007669"/>
    <property type="project" value="TreeGrafter"/>
</dbReference>
<keyword evidence="1" id="KW-0963">Cytoplasm</keyword>
<dbReference type="InterPro" id="IPR050325">
    <property type="entry name" value="Prot/Nucl_acid_deglycase"/>
</dbReference>
<dbReference type="Gene3D" id="3.40.50.880">
    <property type="match status" value="1"/>
</dbReference>
<evidence type="ECO:0000259" key="7">
    <source>
        <dbReference type="Pfam" id="PF01965"/>
    </source>
</evidence>
<name>A0A2Z4IU44_9ACTN</name>
<dbReference type="GO" id="GO:0019243">
    <property type="term" value="P:methylglyoxal catabolic process to D-lactate via S-lactoyl-glutathione"/>
    <property type="evidence" value="ECO:0007669"/>
    <property type="project" value="TreeGrafter"/>
</dbReference>
<dbReference type="GO" id="GO:0006281">
    <property type="term" value="P:DNA repair"/>
    <property type="evidence" value="ECO:0007669"/>
    <property type="project" value="UniProtKB-KW"/>
</dbReference>
<evidence type="ECO:0000256" key="1">
    <source>
        <dbReference type="ARBA" id="ARBA00022490"/>
    </source>
</evidence>
<dbReference type="SUPFAM" id="SSF52317">
    <property type="entry name" value="Class I glutamine amidotransferase-like"/>
    <property type="match status" value="1"/>
</dbReference>
<dbReference type="Pfam" id="PF01965">
    <property type="entry name" value="DJ-1_PfpI"/>
    <property type="match status" value="1"/>
</dbReference>
<evidence type="ECO:0000313" key="9">
    <source>
        <dbReference type="Proteomes" id="UP000249616"/>
    </source>
</evidence>
<sequence>MSNVEDNVSRDPTPDPAEDNAFFPSPYSLTKYVSAKTNFDGVKHKGAYTGGRWKVLMIAAGERYVLLENGRMFSTGNHPVEMLLPIHHLMEAGFGVDVATLEGYPAKLELWAMPHEDEAVMGAYEALKPKLKEPLRLSDVVAGELGDDSDYIAVFIPGGHGAVVGLPTSVSVGRTLDWALANGKFVITLCHGPAALLAATLGKDESPFKGYSVCVFPDALDEGPNLEIGYLPGRLPWLVADLLGKQGLNVVNDDMTGRTIRDRQLLTGDSPLASHALGLLAADTLLEAVRA</sequence>
<dbReference type="EMBL" id="CP030073">
    <property type="protein sequence ID" value="AWW36066.1"/>
    <property type="molecule type" value="Genomic_DNA"/>
</dbReference>
<dbReference type="PIRSF" id="PIRSF037798">
    <property type="entry name" value="Chaperone_HchA"/>
    <property type="match status" value="1"/>
</dbReference>
<dbReference type="KEGG" id="scad:DN051_04905"/>
<feature type="region of interest" description="Disordered" evidence="6">
    <location>
        <begin position="1"/>
        <end position="20"/>
    </location>
</feature>
<evidence type="ECO:0000313" key="8">
    <source>
        <dbReference type="EMBL" id="AWW36066.1"/>
    </source>
</evidence>
<reference evidence="8 9" key="1">
    <citation type="journal article" date="2019" name="Int. J. Syst. Evol. Microbiol.">
        <title>Streptomyces cadmiisoli sp. nov., a novel actinomycete isolated from cadmium-contaminated soil.</title>
        <authorList>
            <person name="Li K."/>
            <person name="Tang X."/>
            <person name="Zhao J."/>
            <person name="Guo Y."/>
            <person name="Tang Y."/>
            <person name="Gao J."/>
        </authorList>
    </citation>
    <scope>NUCLEOTIDE SEQUENCE [LARGE SCALE GENOMIC DNA]</scope>
    <source>
        <strain evidence="8 9">ZFG47</strain>
    </source>
</reference>
<proteinExistence type="predicted"/>
<organism evidence="8 9">
    <name type="scientific">Streptomyces cadmiisoli</name>
    <dbReference type="NCBI Taxonomy" id="2184053"/>
    <lineage>
        <taxon>Bacteria</taxon>
        <taxon>Bacillati</taxon>
        <taxon>Actinomycetota</taxon>
        <taxon>Actinomycetes</taxon>
        <taxon>Kitasatosporales</taxon>
        <taxon>Streptomycetaceae</taxon>
        <taxon>Streptomyces</taxon>
        <taxon>Streptomyces aurantiacus group</taxon>
    </lineage>
</organism>
<keyword evidence="2" id="KW-0227">DNA damage</keyword>
<dbReference type="GO" id="GO:0005737">
    <property type="term" value="C:cytoplasm"/>
    <property type="evidence" value="ECO:0007669"/>
    <property type="project" value="TreeGrafter"/>
</dbReference>
<dbReference type="Proteomes" id="UP000249616">
    <property type="component" value="Chromosome"/>
</dbReference>
<keyword evidence="9" id="KW-1185">Reference proteome</keyword>
<dbReference type="RefSeq" id="WP_112438077.1">
    <property type="nucleotide sequence ID" value="NZ_CP030073.1"/>
</dbReference>
<evidence type="ECO:0000256" key="3">
    <source>
        <dbReference type="ARBA" id="ARBA00022801"/>
    </source>
</evidence>